<keyword evidence="2" id="KW-1185">Reference proteome</keyword>
<sequence>MTHTTGWDAAAEVDWSKLCHAYGAAYDTPAHLRALTDGDADAVRRALKHLCSAVVHQGTPWPVTAPAARVVAGLLAEESLSRPAAAPVGAAGDAGDAGAPLRSALLSFLAGVAEAGCPHLDDAELRAAAFPADVAPERVDAAPEAVLDGDAAAWPGESGAVEALTARAVLDLRAAAPVLLDAVVPHLADGEPLTRMHAAHAAAALAVLVGDAARREDLADRVAAAARRAVRRDERACLVLALGDLGRAPRAFLADPDPAVRACAALAPALAGDPDAVGELLAALADPAAADAWFTHRPPQFPHHVRFTLVRAAVERVDDFARLLPAACAVAAVAGPFTADFDWGPLLCAAFPTPLSGAAVGADLTDAQRAYLRALVANESLWRGRVGNAALGLRRVGLPEDRESCRRLAAS</sequence>
<dbReference type="Proteomes" id="UP000832041">
    <property type="component" value="Chromosome"/>
</dbReference>
<reference evidence="1 2" key="1">
    <citation type="submission" date="2020-04" db="EMBL/GenBank/DDBJ databases">
        <title>Thermobifida alba genome sequencing and assembly.</title>
        <authorList>
            <person name="Luzics S."/>
            <person name="Horvath B."/>
            <person name="Nagy I."/>
            <person name="Toth A."/>
            <person name="Nagy I."/>
            <person name="Kukolya J."/>
        </authorList>
    </citation>
    <scope>NUCLEOTIDE SEQUENCE [LARGE SCALE GENOMIC DNA]</scope>
    <source>
        <strain evidence="1 2">DSM 43795</strain>
    </source>
</reference>
<proteinExistence type="predicted"/>
<protein>
    <recommendedName>
        <fullName evidence="3">HEAT repeat domain-containing protein</fullName>
    </recommendedName>
</protein>
<evidence type="ECO:0000313" key="2">
    <source>
        <dbReference type="Proteomes" id="UP000832041"/>
    </source>
</evidence>
<evidence type="ECO:0000313" key="1">
    <source>
        <dbReference type="EMBL" id="UPT20335.1"/>
    </source>
</evidence>
<organism evidence="1 2">
    <name type="scientific">Thermobifida alba</name>
    <name type="common">Thermomonospora alba</name>
    <dbReference type="NCBI Taxonomy" id="53522"/>
    <lineage>
        <taxon>Bacteria</taxon>
        <taxon>Bacillati</taxon>
        <taxon>Actinomycetota</taxon>
        <taxon>Actinomycetes</taxon>
        <taxon>Streptosporangiales</taxon>
        <taxon>Nocardiopsidaceae</taxon>
        <taxon>Thermobifida</taxon>
    </lineage>
</organism>
<dbReference type="EMBL" id="CP051627">
    <property type="protein sequence ID" value="UPT20335.1"/>
    <property type="molecule type" value="Genomic_DNA"/>
</dbReference>
<dbReference type="RefSeq" id="WP_248592591.1">
    <property type="nucleotide sequence ID" value="NZ_BAABEB010000012.1"/>
</dbReference>
<gene>
    <name evidence="1" type="ORF">FOF52_04615</name>
</gene>
<evidence type="ECO:0008006" key="3">
    <source>
        <dbReference type="Google" id="ProtNLM"/>
    </source>
</evidence>
<accession>A0ABY4KZ57</accession>
<name>A0ABY4KZ57_THEAE</name>